<accession>A0ABQ9GMK6</accession>
<keyword evidence="2" id="KW-1185">Reference proteome</keyword>
<dbReference type="EMBL" id="JARBHB010000011">
    <property type="protein sequence ID" value="KAJ8873271.1"/>
    <property type="molecule type" value="Genomic_DNA"/>
</dbReference>
<evidence type="ECO:0000313" key="2">
    <source>
        <dbReference type="Proteomes" id="UP001159363"/>
    </source>
</evidence>
<reference evidence="1 2" key="1">
    <citation type="submission" date="2023-02" db="EMBL/GenBank/DDBJ databases">
        <title>LHISI_Scaffold_Assembly.</title>
        <authorList>
            <person name="Stuart O.P."/>
            <person name="Cleave R."/>
            <person name="Magrath M.J.L."/>
            <person name="Mikheyev A.S."/>
        </authorList>
    </citation>
    <scope>NUCLEOTIDE SEQUENCE [LARGE SCALE GENOMIC DNA]</scope>
    <source>
        <strain evidence="1">Daus_M_001</strain>
        <tissue evidence="1">Leg muscle</tissue>
    </source>
</reference>
<protein>
    <submittedName>
        <fullName evidence="1">Uncharacterized protein</fullName>
    </submittedName>
</protein>
<organism evidence="1 2">
    <name type="scientific">Dryococelus australis</name>
    <dbReference type="NCBI Taxonomy" id="614101"/>
    <lineage>
        <taxon>Eukaryota</taxon>
        <taxon>Metazoa</taxon>
        <taxon>Ecdysozoa</taxon>
        <taxon>Arthropoda</taxon>
        <taxon>Hexapoda</taxon>
        <taxon>Insecta</taxon>
        <taxon>Pterygota</taxon>
        <taxon>Neoptera</taxon>
        <taxon>Polyneoptera</taxon>
        <taxon>Phasmatodea</taxon>
        <taxon>Verophasmatodea</taxon>
        <taxon>Anareolatae</taxon>
        <taxon>Phasmatidae</taxon>
        <taxon>Eurycanthinae</taxon>
        <taxon>Dryococelus</taxon>
    </lineage>
</organism>
<dbReference type="Proteomes" id="UP001159363">
    <property type="component" value="Chromosome 10"/>
</dbReference>
<name>A0ABQ9GMK6_9NEOP</name>
<comment type="caution">
    <text evidence="1">The sequence shown here is derived from an EMBL/GenBank/DDBJ whole genome shotgun (WGS) entry which is preliminary data.</text>
</comment>
<proteinExistence type="predicted"/>
<evidence type="ECO:0000313" key="1">
    <source>
        <dbReference type="EMBL" id="KAJ8873271.1"/>
    </source>
</evidence>
<sequence>MLRSFPYWLERRKASRLPAADWLEECQHFVGTPLGYVRGLLLCTACCSAAGGKVNAEAGELSPCLLQLSRAPGTLIGAAEEQWRMMAARATPASHVLPSRARVPGLSRTLHHTREPVVGTLESTRCSHSTEKSSSGPSREITASACTCFHGPAHSHTRHLASRRQPLATTPQLRSAIQQKLRTVLHDLVNKPILGMNISAYPAPQLCSIIYPTEDCVVLPWRLSHGRFCVLSCRARKLFPNQGPPEISYLSRGGRGGSANPATMGQSKRTAQYSTLICIPYGIVTEIGILKMVFVRMNKLKSKEKWAKCLCEYEAGVSSDERIPWECAVCDPGLRRRITRMWGRGGLAVRLLASHLGELGSNPGGASPGFSRVPLVPDDAVGRRVFSGISRPPSLRSCSILTTLHPHRLSRPRREEHSESLHSSLHNGGLCSFTARMLDGNSEVLALTSQITGTFKSSLPHNSPHPTWMKKTRSMCYQPEMSRLKFHTDGHISYQLNFPEDWKELPGRPKPIKYVYAQLKPLYRKPEAIQERKFVDHQDLNLEVNYYPFYNGLRRCNCEDQCDRIKN</sequence>
<gene>
    <name evidence="1" type="ORF">PR048_026905</name>
</gene>